<protein>
    <recommendedName>
        <fullName evidence="3">Glycosyl transferase family 2</fullName>
    </recommendedName>
</protein>
<sequence>MIIIHSSNKTKPRLSKYLSYYYINKSYIHYFVVYGEKVQPDPKYPYLLATSCKDNTISLSGKNAYAYDYFNRNENMGDFLYRAIDDTILNITNLEKLINELRSIYDPNKHLVFRGFPNNLHQRIFLGGGTGWLMSRAFVKAHFISEFSFQHNFHFSYRHQDDTTETLILKKIGYRNMNAWDDPRWVESLDSISSYKNLLNGKYDSLVKCPDGVELTSIRELVSMHGKSDKEREIWKLYKNFPDNFYVYRKQCHGTCLAICRSNPGIVNKRTTYQFLKDNSQFITLDDIKSKTLDPINRTNNFIPVN</sequence>
<evidence type="ECO:0008006" key="3">
    <source>
        <dbReference type="Google" id="ProtNLM"/>
    </source>
</evidence>
<accession>A0ABR2HC00</accession>
<dbReference type="EMBL" id="JAPFFF010000034">
    <property type="protein sequence ID" value="KAK8843550.1"/>
    <property type="molecule type" value="Genomic_DNA"/>
</dbReference>
<name>A0ABR2HC00_9EUKA</name>
<evidence type="ECO:0000313" key="2">
    <source>
        <dbReference type="Proteomes" id="UP001470230"/>
    </source>
</evidence>
<dbReference type="Proteomes" id="UP001470230">
    <property type="component" value="Unassembled WGS sequence"/>
</dbReference>
<organism evidence="1 2">
    <name type="scientific">Tritrichomonas musculus</name>
    <dbReference type="NCBI Taxonomy" id="1915356"/>
    <lineage>
        <taxon>Eukaryota</taxon>
        <taxon>Metamonada</taxon>
        <taxon>Parabasalia</taxon>
        <taxon>Tritrichomonadida</taxon>
        <taxon>Tritrichomonadidae</taxon>
        <taxon>Tritrichomonas</taxon>
    </lineage>
</organism>
<keyword evidence="2" id="KW-1185">Reference proteome</keyword>
<dbReference type="Gene3D" id="3.90.550.50">
    <property type="match status" value="1"/>
</dbReference>
<gene>
    <name evidence="1" type="ORF">M9Y10_024606</name>
</gene>
<proteinExistence type="predicted"/>
<reference evidence="1 2" key="1">
    <citation type="submission" date="2024-04" db="EMBL/GenBank/DDBJ databases">
        <title>Tritrichomonas musculus Genome.</title>
        <authorList>
            <person name="Alves-Ferreira E."/>
            <person name="Grigg M."/>
            <person name="Lorenzi H."/>
            <person name="Galac M."/>
        </authorList>
    </citation>
    <scope>NUCLEOTIDE SEQUENCE [LARGE SCALE GENOMIC DNA]</scope>
    <source>
        <strain evidence="1 2">EAF2021</strain>
    </source>
</reference>
<comment type="caution">
    <text evidence="1">The sequence shown here is derived from an EMBL/GenBank/DDBJ whole genome shotgun (WGS) entry which is preliminary data.</text>
</comment>
<evidence type="ECO:0000313" key="1">
    <source>
        <dbReference type="EMBL" id="KAK8843550.1"/>
    </source>
</evidence>